<dbReference type="InterPro" id="IPR001296">
    <property type="entry name" value="Glyco_trans_1"/>
</dbReference>
<organism evidence="5 6">
    <name type="scientific">Candidatus Uhrbacteria bacterium RIFCSPHIGHO2_02_FULL_57_19</name>
    <dbReference type="NCBI Taxonomy" id="1802391"/>
    <lineage>
        <taxon>Bacteria</taxon>
        <taxon>Candidatus Uhriibacteriota</taxon>
    </lineage>
</organism>
<proteinExistence type="predicted"/>
<dbReference type="Pfam" id="PF13439">
    <property type="entry name" value="Glyco_transf_4"/>
    <property type="match status" value="1"/>
</dbReference>
<evidence type="ECO:0000259" key="3">
    <source>
        <dbReference type="Pfam" id="PF00534"/>
    </source>
</evidence>
<sequence>MKIAIIVSTFPPYHGGMGNVAEDQARELSRLGHEVTVMTPVAHRAHAPTRVEPFRVEHFIPLLRWGNAASIPGIVRRFRKFDAIMLHYPFFGTAELFIIRQIRRMCKKLILVYHMDLVGRGALGKFFQWHARALLPHIFHHSDVIAVSSLDYALSGVLGTMPDNIRKKLVEFPIGVDTARFFPGNKEEARRRLSIPAGARVALFVGGLDRAHYFKGVSVLLNAWKELSLRAKRSNLGGVGIASSSRVPPPLAGQVGTPRNDILLVAGEGDLREQYEARARGLGIADRVRFMGRIADDDLPDLYRAADVLVLPSIDRSEAFGKVLLEAQACGLPVIASNLPGVRTTLKSGETGLLVPPNDSTALADAIRSVLDDPARTASMGRAAREWIESRYSWISLASKFSHLLN</sequence>
<name>A0A1F7U6Q4_9BACT</name>
<dbReference type="STRING" id="1802391.A3D72_03290"/>
<dbReference type="Proteomes" id="UP000176303">
    <property type="component" value="Unassembled WGS sequence"/>
</dbReference>
<dbReference type="Pfam" id="PF00534">
    <property type="entry name" value="Glycos_transf_1"/>
    <property type="match status" value="1"/>
</dbReference>
<dbReference type="PANTHER" id="PTHR12526:SF510">
    <property type="entry name" value="D-INOSITOL 3-PHOSPHATE GLYCOSYLTRANSFERASE"/>
    <property type="match status" value="1"/>
</dbReference>
<evidence type="ECO:0000313" key="6">
    <source>
        <dbReference type="Proteomes" id="UP000176303"/>
    </source>
</evidence>
<dbReference type="EMBL" id="MGDZ01000032">
    <property type="protein sequence ID" value="OGL73434.1"/>
    <property type="molecule type" value="Genomic_DNA"/>
</dbReference>
<accession>A0A1F7U6Q4</accession>
<keyword evidence="1" id="KW-0328">Glycosyltransferase</keyword>
<evidence type="ECO:0000313" key="5">
    <source>
        <dbReference type="EMBL" id="OGL73434.1"/>
    </source>
</evidence>
<dbReference type="InterPro" id="IPR028098">
    <property type="entry name" value="Glyco_trans_4-like_N"/>
</dbReference>
<evidence type="ECO:0000256" key="2">
    <source>
        <dbReference type="ARBA" id="ARBA00022679"/>
    </source>
</evidence>
<reference evidence="5 6" key="1">
    <citation type="journal article" date="2016" name="Nat. Commun.">
        <title>Thousands of microbial genomes shed light on interconnected biogeochemical processes in an aquifer system.</title>
        <authorList>
            <person name="Anantharaman K."/>
            <person name="Brown C.T."/>
            <person name="Hug L.A."/>
            <person name="Sharon I."/>
            <person name="Castelle C.J."/>
            <person name="Probst A.J."/>
            <person name="Thomas B.C."/>
            <person name="Singh A."/>
            <person name="Wilkins M.J."/>
            <person name="Karaoz U."/>
            <person name="Brodie E.L."/>
            <person name="Williams K.H."/>
            <person name="Hubbard S.S."/>
            <person name="Banfield J.F."/>
        </authorList>
    </citation>
    <scope>NUCLEOTIDE SEQUENCE [LARGE SCALE GENOMIC DNA]</scope>
</reference>
<evidence type="ECO:0008006" key="7">
    <source>
        <dbReference type="Google" id="ProtNLM"/>
    </source>
</evidence>
<feature type="domain" description="Glycosyltransferase subfamily 4-like N-terminal" evidence="4">
    <location>
        <begin position="15"/>
        <end position="149"/>
    </location>
</feature>
<dbReference type="GO" id="GO:0016757">
    <property type="term" value="F:glycosyltransferase activity"/>
    <property type="evidence" value="ECO:0007669"/>
    <property type="project" value="UniProtKB-KW"/>
</dbReference>
<dbReference type="SUPFAM" id="SSF53756">
    <property type="entry name" value="UDP-Glycosyltransferase/glycogen phosphorylase"/>
    <property type="match status" value="1"/>
</dbReference>
<gene>
    <name evidence="5" type="ORF">A3D72_03290</name>
</gene>
<feature type="domain" description="Glycosyl transferase family 1" evidence="3">
    <location>
        <begin position="262"/>
        <end position="387"/>
    </location>
</feature>
<dbReference type="AlphaFoldDB" id="A0A1F7U6Q4"/>
<dbReference type="PANTHER" id="PTHR12526">
    <property type="entry name" value="GLYCOSYLTRANSFERASE"/>
    <property type="match status" value="1"/>
</dbReference>
<keyword evidence="2" id="KW-0808">Transferase</keyword>
<comment type="caution">
    <text evidence="5">The sequence shown here is derived from an EMBL/GenBank/DDBJ whole genome shotgun (WGS) entry which is preliminary data.</text>
</comment>
<evidence type="ECO:0000256" key="1">
    <source>
        <dbReference type="ARBA" id="ARBA00022676"/>
    </source>
</evidence>
<evidence type="ECO:0000259" key="4">
    <source>
        <dbReference type="Pfam" id="PF13439"/>
    </source>
</evidence>
<protein>
    <recommendedName>
        <fullName evidence="7">Glycosyltransferase subfamily 4-like N-terminal domain-containing protein</fullName>
    </recommendedName>
</protein>
<dbReference type="Gene3D" id="3.40.50.2000">
    <property type="entry name" value="Glycogen Phosphorylase B"/>
    <property type="match status" value="2"/>
</dbReference>